<dbReference type="GO" id="GO:0016020">
    <property type="term" value="C:membrane"/>
    <property type="evidence" value="ECO:0007669"/>
    <property type="project" value="InterPro"/>
</dbReference>
<accession>A0A0F9MKX7</accession>
<feature type="transmembrane region" description="Helical" evidence="1">
    <location>
        <begin position="21"/>
        <end position="43"/>
    </location>
</feature>
<organism evidence="2">
    <name type="scientific">marine sediment metagenome</name>
    <dbReference type="NCBI Taxonomy" id="412755"/>
    <lineage>
        <taxon>unclassified sequences</taxon>
        <taxon>metagenomes</taxon>
        <taxon>ecological metagenomes</taxon>
    </lineage>
</organism>
<evidence type="ECO:0008006" key="3">
    <source>
        <dbReference type="Google" id="ProtNLM"/>
    </source>
</evidence>
<dbReference type="InterPro" id="IPR004891">
    <property type="entry name" value="Mercury-R_MerC"/>
</dbReference>
<reference evidence="2" key="1">
    <citation type="journal article" date="2015" name="Nature">
        <title>Complex archaea that bridge the gap between prokaryotes and eukaryotes.</title>
        <authorList>
            <person name="Spang A."/>
            <person name="Saw J.H."/>
            <person name="Jorgensen S.L."/>
            <person name="Zaremba-Niedzwiedzka K."/>
            <person name="Martijn J."/>
            <person name="Lind A.E."/>
            <person name="van Eijk R."/>
            <person name="Schleper C."/>
            <person name="Guy L."/>
            <person name="Ettema T.J."/>
        </authorList>
    </citation>
    <scope>NUCLEOTIDE SEQUENCE</scope>
</reference>
<feature type="transmembrane region" description="Helical" evidence="1">
    <location>
        <begin position="74"/>
        <end position="93"/>
    </location>
</feature>
<evidence type="ECO:0000313" key="2">
    <source>
        <dbReference type="EMBL" id="KKM69837.1"/>
    </source>
</evidence>
<keyword evidence="1" id="KW-0812">Transmembrane</keyword>
<proteinExistence type="predicted"/>
<sequence length="139" mass="15401">MRIFKGLKSFILSIPSVGAGFLPLCPICLPAYGGFFSSLGIAGITYSRYLLPLMILFLAIALFSLFYKARVRRGYFPFLFGLLAAVLMILGKFVLINNLVNYIGITLLIIASLWNSWPKLKKEKVFKEISSIKGGVKNG</sequence>
<evidence type="ECO:0000256" key="1">
    <source>
        <dbReference type="SAM" id="Phobius"/>
    </source>
</evidence>
<keyword evidence="1" id="KW-1133">Transmembrane helix</keyword>
<gene>
    <name evidence="2" type="ORF">LCGC14_1446820</name>
</gene>
<name>A0A0F9MKX7_9ZZZZ</name>
<dbReference type="EMBL" id="LAZR01009921">
    <property type="protein sequence ID" value="KKM69837.1"/>
    <property type="molecule type" value="Genomic_DNA"/>
</dbReference>
<comment type="caution">
    <text evidence="2">The sequence shown here is derived from an EMBL/GenBank/DDBJ whole genome shotgun (WGS) entry which is preliminary data.</text>
</comment>
<keyword evidence="1" id="KW-0472">Membrane</keyword>
<dbReference type="AlphaFoldDB" id="A0A0F9MKX7"/>
<feature type="transmembrane region" description="Helical" evidence="1">
    <location>
        <begin position="99"/>
        <end position="117"/>
    </location>
</feature>
<feature type="transmembrane region" description="Helical" evidence="1">
    <location>
        <begin position="49"/>
        <end position="67"/>
    </location>
</feature>
<protein>
    <recommendedName>
        <fullName evidence="3">MerC domain-containing protein</fullName>
    </recommendedName>
</protein>
<dbReference type="GO" id="GO:0015097">
    <property type="term" value="F:mercury ion transmembrane transporter activity"/>
    <property type="evidence" value="ECO:0007669"/>
    <property type="project" value="InterPro"/>
</dbReference>
<dbReference type="Pfam" id="PF03203">
    <property type="entry name" value="MerC"/>
    <property type="match status" value="1"/>
</dbReference>